<evidence type="ECO:0000313" key="7">
    <source>
        <dbReference type="Proteomes" id="UP000070134"/>
    </source>
</evidence>
<comment type="similarity">
    <text evidence="4">Belongs to the ABC transporter superfamily. Drug exporter-1 (DrugE1) (TC 3.A.1.105) family.</text>
</comment>
<evidence type="ECO:0000256" key="3">
    <source>
        <dbReference type="ARBA" id="ARBA00022840"/>
    </source>
</evidence>
<evidence type="ECO:0000256" key="2">
    <source>
        <dbReference type="ARBA" id="ARBA00022741"/>
    </source>
</evidence>
<dbReference type="Proteomes" id="UP000070134">
    <property type="component" value="Chromosome"/>
</dbReference>
<dbReference type="InterPro" id="IPR025302">
    <property type="entry name" value="DrrA1/2-like_C"/>
</dbReference>
<name>A0A126ZUK7_9MICC</name>
<accession>A0A126ZUK7</accession>
<dbReference type="InterPro" id="IPR005894">
    <property type="entry name" value="DrrA"/>
</dbReference>
<evidence type="ECO:0000259" key="5">
    <source>
        <dbReference type="PROSITE" id="PS50893"/>
    </source>
</evidence>
<dbReference type="AlphaFoldDB" id="A0A126ZUK7"/>
<dbReference type="RefSeq" id="WP_066494194.1">
    <property type="nucleotide sequence ID" value="NZ_BJMO01000013.1"/>
</dbReference>
<keyword evidence="7" id="KW-1185">Reference proteome</keyword>
<proteinExistence type="inferred from homology"/>
<dbReference type="PANTHER" id="PTHR43582:SF2">
    <property type="entry name" value="LINEARMYCIN RESISTANCE ATP-BINDING PROTEIN LNRL"/>
    <property type="match status" value="1"/>
</dbReference>
<dbReference type="PROSITE" id="PS50893">
    <property type="entry name" value="ABC_TRANSPORTER_2"/>
    <property type="match status" value="1"/>
</dbReference>
<sequence>MDGAPAIRVHDLVKTFGEVTAVDRLSFDVATGEVFAFLGPNGAGKSTAINVLCTLASPTSGTASVGGFDVVADPHEVRAHIGLVFQETTLDKQLTAEENLRFHAVLYGVPRAQRAARIAHVLELVGLSARRKDLVATFSGGMGRRLEIARAMLHTPAVLFLDEPTIGLDPQTRSVMWEDILTLRREEGVTVFLTTHYMDEAEVADRIGIIDHGRLIALGTPEELKAAAGAESILLHTADDAAARLTLEASGYRCTTDGGRLAVEAAHAATALPAVIALLDGSVLSAQIHEPSLDDMFLHYTGRQIRDQSEQQAFPPAWRSRR</sequence>
<dbReference type="NCBIfam" id="TIGR01188">
    <property type="entry name" value="drrA"/>
    <property type="match status" value="1"/>
</dbReference>
<protein>
    <submittedName>
        <fullName evidence="6">Daunorubicin resistance ABC transporter ATPase subunit</fullName>
    </submittedName>
</protein>
<keyword evidence="2" id="KW-0547">Nucleotide-binding</keyword>
<dbReference type="GO" id="GO:0005524">
    <property type="term" value="F:ATP binding"/>
    <property type="evidence" value="ECO:0007669"/>
    <property type="project" value="UniProtKB-KW"/>
</dbReference>
<dbReference type="KEGG" id="satk:SA2016_0068"/>
<dbReference type="Pfam" id="PF13732">
    <property type="entry name" value="DrrA1-3_C"/>
    <property type="match status" value="1"/>
</dbReference>
<keyword evidence="3" id="KW-0067">ATP-binding</keyword>
<dbReference type="SMART" id="SM00382">
    <property type="entry name" value="AAA"/>
    <property type="match status" value="1"/>
</dbReference>
<dbReference type="SUPFAM" id="SSF52540">
    <property type="entry name" value="P-loop containing nucleoside triphosphate hydrolases"/>
    <property type="match status" value="1"/>
</dbReference>
<dbReference type="GO" id="GO:1900753">
    <property type="term" value="P:doxorubicin transport"/>
    <property type="evidence" value="ECO:0007669"/>
    <property type="project" value="InterPro"/>
</dbReference>
<dbReference type="InterPro" id="IPR003593">
    <property type="entry name" value="AAA+_ATPase"/>
</dbReference>
<dbReference type="Pfam" id="PF00005">
    <property type="entry name" value="ABC_tran"/>
    <property type="match status" value="1"/>
</dbReference>
<dbReference type="OrthoDB" id="9804819at2"/>
<dbReference type="EMBL" id="CP014518">
    <property type="protein sequence ID" value="AMM30773.1"/>
    <property type="molecule type" value="Genomic_DNA"/>
</dbReference>
<evidence type="ECO:0000313" key="6">
    <source>
        <dbReference type="EMBL" id="AMM30773.1"/>
    </source>
</evidence>
<dbReference type="GO" id="GO:0016887">
    <property type="term" value="F:ATP hydrolysis activity"/>
    <property type="evidence" value="ECO:0007669"/>
    <property type="project" value="InterPro"/>
</dbReference>
<evidence type="ECO:0000256" key="1">
    <source>
        <dbReference type="ARBA" id="ARBA00022448"/>
    </source>
</evidence>
<dbReference type="PANTHER" id="PTHR43582">
    <property type="entry name" value="LINEARMYCIN RESISTANCE ATP-BINDING PROTEIN LNRL"/>
    <property type="match status" value="1"/>
</dbReference>
<dbReference type="InterPro" id="IPR027417">
    <property type="entry name" value="P-loop_NTPase"/>
</dbReference>
<keyword evidence="1" id="KW-0813">Transport</keyword>
<dbReference type="PATRIC" id="fig|37927.3.peg.70"/>
<dbReference type="Gene3D" id="3.40.50.300">
    <property type="entry name" value="P-loop containing nucleotide triphosphate hydrolases"/>
    <property type="match status" value="1"/>
</dbReference>
<dbReference type="STRING" id="37927.SA2016_0068"/>
<gene>
    <name evidence="6" type="ORF">SA2016_0068</name>
</gene>
<dbReference type="InterPro" id="IPR003439">
    <property type="entry name" value="ABC_transporter-like_ATP-bd"/>
</dbReference>
<evidence type="ECO:0000256" key="4">
    <source>
        <dbReference type="ARBA" id="ARBA00049985"/>
    </source>
</evidence>
<reference evidence="6 7" key="1">
    <citation type="submission" date="2016-02" db="EMBL/GenBank/DDBJ databases">
        <title>Complete genome of Sinomonas atrocyanea KCTC 3377.</title>
        <authorList>
            <person name="Kim K.M."/>
        </authorList>
    </citation>
    <scope>NUCLEOTIDE SEQUENCE [LARGE SCALE GENOMIC DNA]</scope>
    <source>
        <strain evidence="6 7">KCTC 3377</strain>
    </source>
</reference>
<feature type="domain" description="ABC transporter" evidence="5">
    <location>
        <begin position="7"/>
        <end position="237"/>
    </location>
</feature>
<organism evidence="6 7">
    <name type="scientific">Sinomonas atrocyanea</name>
    <dbReference type="NCBI Taxonomy" id="37927"/>
    <lineage>
        <taxon>Bacteria</taxon>
        <taxon>Bacillati</taxon>
        <taxon>Actinomycetota</taxon>
        <taxon>Actinomycetes</taxon>
        <taxon>Micrococcales</taxon>
        <taxon>Micrococcaceae</taxon>
        <taxon>Sinomonas</taxon>
    </lineage>
</organism>
<dbReference type="GO" id="GO:0043215">
    <property type="term" value="P:daunorubicin transport"/>
    <property type="evidence" value="ECO:0007669"/>
    <property type="project" value="InterPro"/>
</dbReference>